<dbReference type="RefSeq" id="WP_132767647.1">
    <property type="nucleotide sequence ID" value="NZ_JAOQNK010000001.1"/>
</dbReference>
<evidence type="ECO:0000259" key="4">
    <source>
        <dbReference type="PROSITE" id="PS50949"/>
    </source>
</evidence>
<comment type="caution">
    <text evidence="5">The sequence shown here is derived from an EMBL/GenBank/DDBJ whole genome shotgun (WGS) entry which is preliminary data.</text>
</comment>
<keyword evidence="3" id="KW-0804">Transcription</keyword>
<name>A0ABV0BWX0_9SPHI</name>
<accession>A0ABV0BWX0</accession>
<proteinExistence type="predicted"/>
<dbReference type="InterPro" id="IPR036390">
    <property type="entry name" value="WH_DNA-bd_sf"/>
</dbReference>
<evidence type="ECO:0000313" key="5">
    <source>
        <dbReference type="EMBL" id="MEN5379289.1"/>
    </source>
</evidence>
<dbReference type="PROSITE" id="PS50949">
    <property type="entry name" value="HTH_GNTR"/>
    <property type="match status" value="1"/>
</dbReference>
<keyword evidence="1" id="KW-0805">Transcription regulation</keyword>
<dbReference type="PANTHER" id="PTHR38445:SF10">
    <property type="entry name" value="GNTR-FAMILY TRANSCRIPTIONAL REGULATOR"/>
    <property type="match status" value="1"/>
</dbReference>
<dbReference type="Gene3D" id="1.10.10.10">
    <property type="entry name" value="Winged helix-like DNA-binding domain superfamily/Winged helix DNA-binding domain"/>
    <property type="match status" value="1"/>
</dbReference>
<keyword evidence="2" id="KW-0238">DNA-binding</keyword>
<dbReference type="Pfam" id="PF00392">
    <property type="entry name" value="GntR"/>
    <property type="match status" value="1"/>
</dbReference>
<dbReference type="InterPro" id="IPR036388">
    <property type="entry name" value="WH-like_DNA-bd_sf"/>
</dbReference>
<dbReference type="SUPFAM" id="SSF46785">
    <property type="entry name" value="Winged helix' DNA-binding domain"/>
    <property type="match status" value="1"/>
</dbReference>
<protein>
    <submittedName>
        <fullName evidence="5">GntR family transcriptional regulator</fullName>
    </submittedName>
</protein>
<dbReference type="Gene3D" id="3.40.50.2300">
    <property type="match status" value="2"/>
</dbReference>
<evidence type="ECO:0000313" key="6">
    <source>
        <dbReference type="Proteomes" id="UP001409291"/>
    </source>
</evidence>
<reference evidence="5 6" key="1">
    <citation type="submission" date="2024-04" db="EMBL/GenBank/DDBJ databases">
        <title>WGS of bacteria from Torrens River.</title>
        <authorList>
            <person name="Wyrsch E.R."/>
            <person name="Drigo B."/>
        </authorList>
    </citation>
    <scope>NUCLEOTIDE SEQUENCE [LARGE SCALE GENOMIC DNA]</scope>
    <source>
        <strain evidence="5 6">TWI391</strain>
    </source>
</reference>
<dbReference type="Proteomes" id="UP001409291">
    <property type="component" value="Unassembled WGS sequence"/>
</dbReference>
<dbReference type="InterPro" id="IPR000524">
    <property type="entry name" value="Tscrpt_reg_HTH_GntR"/>
</dbReference>
<gene>
    <name evidence="5" type="ORF">ABE541_18635</name>
</gene>
<evidence type="ECO:0000256" key="2">
    <source>
        <dbReference type="ARBA" id="ARBA00023125"/>
    </source>
</evidence>
<sequence>MKISTEENSATLIARIKRLESLNTLSKHECIVQGVLDAIDANELEVHSSLPSVNNMIHYLGYARETFSKAYRDLIAHGVVESKNRKGYFVVSNNTQMKQKVAVVLYAYDTFQDTLVSELRSNLPEEVSVDLFFHHNNMETFEDIFNRIQGKYTVYIVAPIENKASVQLLRSISPSKLLIIDRLLDLGDEYSYIAQEFENSTYKVFEQLYPKIKKYREIIFYFRENTAEPNEIKNAFLKFLDKYQIKGHIEKQYKPGNLEKDTLYFTIHNPELYLMLKDILQKKWRLGKDLGILSHNDDVIKEIISGGITTFSTSFHTIGQEAAKFVSQRVPVKMIVPTELVDRKSL</sequence>
<organism evidence="5 6">
    <name type="scientific">Sphingobacterium kitahiroshimense</name>
    <dbReference type="NCBI Taxonomy" id="470446"/>
    <lineage>
        <taxon>Bacteria</taxon>
        <taxon>Pseudomonadati</taxon>
        <taxon>Bacteroidota</taxon>
        <taxon>Sphingobacteriia</taxon>
        <taxon>Sphingobacteriales</taxon>
        <taxon>Sphingobacteriaceae</taxon>
        <taxon>Sphingobacterium</taxon>
    </lineage>
</organism>
<dbReference type="InterPro" id="IPR028082">
    <property type="entry name" value="Peripla_BP_I"/>
</dbReference>
<dbReference type="PANTHER" id="PTHR38445">
    <property type="entry name" value="HTH-TYPE TRANSCRIPTIONAL REPRESSOR YTRA"/>
    <property type="match status" value="1"/>
</dbReference>
<dbReference type="SMART" id="SM00345">
    <property type="entry name" value="HTH_GNTR"/>
    <property type="match status" value="1"/>
</dbReference>
<evidence type="ECO:0000256" key="3">
    <source>
        <dbReference type="ARBA" id="ARBA00023163"/>
    </source>
</evidence>
<keyword evidence="6" id="KW-1185">Reference proteome</keyword>
<evidence type="ECO:0000256" key="1">
    <source>
        <dbReference type="ARBA" id="ARBA00023015"/>
    </source>
</evidence>
<dbReference type="EMBL" id="JBDJNQ010000009">
    <property type="protein sequence ID" value="MEN5379289.1"/>
    <property type="molecule type" value="Genomic_DNA"/>
</dbReference>
<dbReference type="SUPFAM" id="SSF53822">
    <property type="entry name" value="Periplasmic binding protein-like I"/>
    <property type="match status" value="1"/>
</dbReference>
<feature type="domain" description="HTH gntR-type" evidence="4">
    <location>
        <begin position="25"/>
        <end position="93"/>
    </location>
</feature>